<dbReference type="OrthoDB" id="9789070at2"/>
<dbReference type="InterPro" id="IPR025668">
    <property type="entry name" value="Tnp_DDE_dom"/>
</dbReference>
<dbReference type="Proteomes" id="UP000199315">
    <property type="component" value="Unassembled WGS sequence"/>
</dbReference>
<feature type="domain" description="Transposase InsH N-terminal" evidence="1">
    <location>
        <begin position="36"/>
        <end position="120"/>
    </location>
</feature>
<organism evidence="3 4">
    <name type="scientific">Anaerobium acetethylicum</name>
    <dbReference type="NCBI Taxonomy" id="1619234"/>
    <lineage>
        <taxon>Bacteria</taxon>
        <taxon>Bacillati</taxon>
        <taxon>Bacillota</taxon>
        <taxon>Clostridia</taxon>
        <taxon>Lachnospirales</taxon>
        <taxon>Lachnospiraceae</taxon>
        <taxon>Anaerobium</taxon>
    </lineage>
</organism>
<sequence>MAFHTNSSQQYSLADITNILTAREKKVLENSWAKIFAEEIFPFIDEGRFRVLYSTRTQCRSNTPVNVSVGALIIKELFQISDDEVVENLMLDPRYQYALHTTSYEEQPLSDKTLSRFRKRCYDYESAYGIDLLHECVADLSGKIAKMMNINSHIKRMDSLMIEANIKNLSRAELLYTCVAKLVAYIHKENRDDILEGLEHYYNPNDFNQTFYYNDSTGTDERTNAILRDADKLLKLCNSDYDTITEYQLLIRCLSEQTVVENSVRRLRNKEDGGFSSSMLQNPTDPDATYREKAGKKYRGYVANFEESVGENGSVVTDYQFEQNTYSDSQFLKDNLQQTELQKETTILVTDGAYSGAENTSLAAAKNIRLVTTDLTGRDVPDIYADFEMNKEGTLIMKCPAGYSPKSCCCSSSNGHVHASFLKELCLNCPHKNECRVKIYKNVCSVDISATAQYRAKTRRYMKTDELKALARLRNGVETIPSILRSQYQVDRMSVRGKIRSRFFFGCKIAALNVRKLFTFRNGLGHYAQNSLLAS</sequence>
<dbReference type="STRING" id="1619234.SAMN05421730_102432"/>
<evidence type="ECO:0000259" key="1">
    <source>
        <dbReference type="Pfam" id="PF05598"/>
    </source>
</evidence>
<evidence type="ECO:0000313" key="4">
    <source>
        <dbReference type="Proteomes" id="UP000199315"/>
    </source>
</evidence>
<dbReference type="InterPro" id="IPR008490">
    <property type="entry name" value="Transposase_InsH_N"/>
</dbReference>
<dbReference type="RefSeq" id="WP_091235804.1">
    <property type="nucleotide sequence ID" value="NZ_FMKA01000024.1"/>
</dbReference>
<evidence type="ECO:0000259" key="2">
    <source>
        <dbReference type="Pfam" id="PF13751"/>
    </source>
</evidence>
<dbReference type="Pfam" id="PF05598">
    <property type="entry name" value="DUF772"/>
    <property type="match status" value="1"/>
</dbReference>
<gene>
    <name evidence="3" type="ORF">SAMN05421730_102432</name>
</gene>
<reference evidence="3 4" key="1">
    <citation type="submission" date="2016-09" db="EMBL/GenBank/DDBJ databases">
        <authorList>
            <person name="Capua I."/>
            <person name="De Benedictis P."/>
            <person name="Joannis T."/>
            <person name="Lombin L.H."/>
            <person name="Cattoli G."/>
        </authorList>
    </citation>
    <scope>NUCLEOTIDE SEQUENCE [LARGE SCALE GENOMIC DNA]</scope>
    <source>
        <strain evidence="3 4">GluBS11</strain>
    </source>
</reference>
<keyword evidence="4" id="KW-1185">Reference proteome</keyword>
<dbReference type="EMBL" id="FMKA01000024">
    <property type="protein sequence ID" value="SCP98692.1"/>
    <property type="molecule type" value="Genomic_DNA"/>
</dbReference>
<protein>
    <submittedName>
        <fullName evidence="3">Transposase domain</fullName>
    </submittedName>
</protein>
<evidence type="ECO:0000313" key="3">
    <source>
        <dbReference type="EMBL" id="SCP98692.1"/>
    </source>
</evidence>
<dbReference type="AlphaFoldDB" id="A0A1D3TWT5"/>
<feature type="domain" description="Transposase DDE" evidence="2">
    <location>
        <begin position="399"/>
        <end position="517"/>
    </location>
</feature>
<accession>A0A1D3TWT5</accession>
<name>A0A1D3TWT5_9FIRM</name>
<proteinExistence type="predicted"/>
<dbReference type="Pfam" id="PF13751">
    <property type="entry name" value="DDE_Tnp_1_6"/>
    <property type="match status" value="1"/>
</dbReference>